<sequence>MDTLDQLIALARNASIEVRTEKLRGNTSGGFCRIGGEPVIFLNRSHKRVMRAQVLRRALDDAADHGIAVQQAVDVQGAGSGK</sequence>
<dbReference type="RefSeq" id="WP_013505351.1">
    <property type="nucleotide sequence ID" value="NC_014836.1"/>
</dbReference>
<dbReference type="OrthoDB" id="9889471at2"/>
<evidence type="ECO:0000313" key="2">
    <source>
        <dbReference type="Proteomes" id="UP000002572"/>
    </source>
</evidence>
<reference evidence="1 2" key="1">
    <citation type="submission" date="2010-12" db="EMBL/GenBank/DDBJ databases">
        <title>Complete sequence of Desulfurispirillum indicum S5.</title>
        <authorList>
            <consortium name="US DOE Joint Genome Institute"/>
            <person name="Lucas S."/>
            <person name="Copeland A."/>
            <person name="Lapidus A."/>
            <person name="Cheng J.-F."/>
            <person name="Goodwin L."/>
            <person name="Pitluck S."/>
            <person name="Chertkov O."/>
            <person name="Held B."/>
            <person name="Detter J.C."/>
            <person name="Han C."/>
            <person name="Tapia R."/>
            <person name="Land M."/>
            <person name="Hauser L."/>
            <person name="Kyrpides N."/>
            <person name="Ivanova N."/>
            <person name="Mikhailova N."/>
            <person name="Haggblom M."/>
            <person name="Rauschenbach I."/>
            <person name="Bini E."/>
            <person name="Woyke T."/>
        </authorList>
    </citation>
    <scope>NUCLEOTIDE SEQUENCE [LARGE SCALE GENOMIC DNA]</scope>
    <source>
        <strain evidence="2">ATCC BAA-1389 / DSM 22839 / S5</strain>
    </source>
</reference>
<dbReference type="STRING" id="653733.Selin_0719"/>
<proteinExistence type="predicted"/>
<dbReference type="HOGENOM" id="CLU_2552710_0_0_0"/>
<organism evidence="1 2">
    <name type="scientific">Desulfurispirillum indicum (strain ATCC BAA-1389 / DSM 22839 / S5)</name>
    <dbReference type="NCBI Taxonomy" id="653733"/>
    <lineage>
        <taxon>Bacteria</taxon>
        <taxon>Pseudomonadati</taxon>
        <taxon>Chrysiogenota</taxon>
        <taxon>Chrysiogenia</taxon>
        <taxon>Chrysiogenales</taxon>
        <taxon>Chrysiogenaceae</taxon>
        <taxon>Desulfurispirillum</taxon>
    </lineage>
</organism>
<accession>E6W1T1</accession>
<dbReference type="KEGG" id="din:Selin_0719"/>
<protein>
    <submittedName>
        <fullName evidence="1">Uncharacterized protein</fullName>
    </submittedName>
</protein>
<dbReference type="AlphaFoldDB" id="E6W1T1"/>
<name>E6W1T1_DESIS</name>
<dbReference type="EMBL" id="CP002432">
    <property type="protein sequence ID" value="ADU65463.1"/>
    <property type="molecule type" value="Genomic_DNA"/>
</dbReference>
<dbReference type="InParanoid" id="E6W1T1"/>
<evidence type="ECO:0000313" key="1">
    <source>
        <dbReference type="EMBL" id="ADU65463.1"/>
    </source>
</evidence>
<dbReference type="Proteomes" id="UP000002572">
    <property type="component" value="Chromosome"/>
</dbReference>
<keyword evidence="2" id="KW-1185">Reference proteome</keyword>
<gene>
    <name evidence="1" type="ordered locus">Selin_0719</name>
</gene>